<feature type="transmembrane region" description="Helical" evidence="6">
    <location>
        <begin position="105"/>
        <end position="127"/>
    </location>
</feature>
<dbReference type="Proteomes" id="UP000756346">
    <property type="component" value="Unassembled WGS sequence"/>
</dbReference>
<dbReference type="EMBL" id="JAGTJQ010000012">
    <property type="protein sequence ID" value="KAH7016348.1"/>
    <property type="molecule type" value="Genomic_DNA"/>
</dbReference>
<organism evidence="8 9">
    <name type="scientific">Microdochium trichocladiopsis</name>
    <dbReference type="NCBI Taxonomy" id="1682393"/>
    <lineage>
        <taxon>Eukaryota</taxon>
        <taxon>Fungi</taxon>
        <taxon>Dikarya</taxon>
        <taxon>Ascomycota</taxon>
        <taxon>Pezizomycotina</taxon>
        <taxon>Sordariomycetes</taxon>
        <taxon>Xylariomycetidae</taxon>
        <taxon>Xylariales</taxon>
        <taxon>Microdochiaceae</taxon>
        <taxon>Microdochium</taxon>
    </lineage>
</organism>
<evidence type="ECO:0000313" key="9">
    <source>
        <dbReference type="Proteomes" id="UP000756346"/>
    </source>
</evidence>
<reference evidence="8" key="1">
    <citation type="journal article" date="2021" name="Nat. Commun.">
        <title>Genetic determinants of endophytism in the Arabidopsis root mycobiome.</title>
        <authorList>
            <person name="Mesny F."/>
            <person name="Miyauchi S."/>
            <person name="Thiergart T."/>
            <person name="Pickel B."/>
            <person name="Atanasova L."/>
            <person name="Karlsson M."/>
            <person name="Huettel B."/>
            <person name="Barry K.W."/>
            <person name="Haridas S."/>
            <person name="Chen C."/>
            <person name="Bauer D."/>
            <person name="Andreopoulos W."/>
            <person name="Pangilinan J."/>
            <person name="LaButti K."/>
            <person name="Riley R."/>
            <person name="Lipzen A."/>
            <person name="Clum A."/>
            <person name="Drula E."/>
            <person name="Henrissat B."/>
            <person name="Kohler A."/>
            <person name="Grigoriev I.V."/>
            <person name="Martin F.M."/>
            <person name="Hacquard S."/>
        </authorList>
    </citation>
    <scope>NUCLEOTIDE SEQUENCE</scope>
    <source>
        <strain evidence="8">MPI-CAGE-CH-0230</strain>
    </source>
</reference>
<dbReference type="AlphaFoldDB" id="A0A9P8XSX6"/>
<sequence length="303" mass="33625">MDPLAPIAPARPGVTPDFYSISSRQLHLSIILGVTYTIVTLLMCLRLYTSIFVVKKLYWDALFLVSSWALAGVFFLLIAQAFPAGFGRHIWDVNYQQLASYLDSITPLAIIYMWPLTCVKLSVLILYHQVDPEMVFRFCLCVAVFTVVPTLVYTGLFIDRCNPLKGDITCVNNIGFAQTGTSIMTDLFIIAMPIYMTMRLNMPTRKKLTVGALLTLSSACVVFPLIRTAYIQAFVDDPDVTWSQCTMATWTILEINVGVICNSLAMLKPFVRHHMPGLARRLFGGSKNSGATPATVQTSTAGR</sequence>
<dbReference type="GO" id="GO:0016020">
    <property type="term" value="C:membrane"/>
    <property type="evidence" value="ECO:0007669"/>
    <property type="project" value="UniProtKB-SubCell"/>
</dbReference>
<evidence type="ECO:0000256" key="4">
    <source>
        <dbReference type="ARBA" id="ARBA00023136"/>
    </source>
</evidence>
<keyword evidence="3 6" id="KW-1133">Transmembrane helix</keyword>
<feature type="transmembrane region" description="Helical" evidence="6">
    <location>
        <begin position="134"/>
        <end position="156"/>
    </location>
</feature>
<evidence type="ECO:0000256" key="2">
    <source>
        <dbReference type="ARBA" id="ARBA00022692"/>
    </source>
</evidence>
<feature type="transmembrane region" description="Helical" evidence="6">
    <location>
        <begin position="26"/>
        <end position="49"/>
    </location>
</feature>
<evidence type="ECO:0000256" key="6">
    <source>
        <dbReference type="SAM" id="Phobius"/>
    </source>
</evidence>
<evidence type="ECO:0000256" key="1">
    <source>
        <dbReference type="ARBA" id="ARBA00004141"/>
    </source>
</evidence>
<keyword evidence="2 6" id="KW-0812">Transmembrane</keyword>
<dbReference type="PANTHER" id="PTHR33048">
    <property type="entry name" value="PTH11-LIKE INTEGRAL MEMBRANE PROTEIN (AFU_ORTHOLOGUE AFUA_5G11245)"/>
    <property type="match status" value="1"/>
</dbReference>
<keyword evidence="9" id="KW-1185">Reference proteome</keyword>
<feature type="transmembrane region" description="Helical" evidence="6">
    <location>
        <begin position="250"/>
        <end position="271"/>
    </location>
</feature>
<evidence type="ECO:0000256" key="3">
    <source>
        <dbReference type="ARBA" id="ARBA00022989"/>
    </source>
</evidence>
<proteinExistence type="inferred from homology"/>
<comment type="caution">
    <text evidence="8">The sequence shown here is derived from an EMBL/GenBank/DDBJ whole genome shotgun (WGS) entry which is preliminary data.</text>
</comment>
<comment type="subcellular location">
    <subcellularLocation>
        <location evidence="1">Membrane</location>
        <topology evidence="1">Multi-pass membrane protein</topology>
    </subcellularLocation>
</comment>
<feature type="transmembrane region" description="Helical" evidence="6">
    <location>
        <begin position="61"/>
        <end position="85"/>
    </location>
</feature>
<dbReference type="Pfam" id="PF20684">
    <property type="entry name" value="Fung_rhodopsin"/>
    <property type="match status" value="1"/>
</dbReference>
<keyword evidence="4 6" id="KW-0472">Membrane</keyword>
<dbReference type="InterPro" id="IPR049326">
    <property type="entry name" value="Rhodopsin_dom_fungi"/>
</dbReference>
<dbReference type="OrthoDB" id="5401779at2759"/>
<name>A0A9P8XSX6_9PEZI</name>
<evidence type="ECO:0000313" key="8">
    <source>
        <dbReference type="EMBL" id="KAH7016348.1"/>
    </source>
</evidence>
<feature type="transmembrane region" description="Helical" evidence="6">
    <location>
        <begin position="208"/>
        <end position="230"/>
    </location>
</feature>
<feature type="transmembrane region" description="Helical" evidence="6">
    <location>
        <begin position="176"/>
        <end position="196"/>
    </location>
</feature>
<gene>
    <name evidence="8" type="ORF">B0I36DRAFT_254266</name>
</gene>
<dbReference type="PANTHER" id="PTHR33048:SF47">
    <property type="entry name" value="INTEGRAL MEMBRANE PROTEIN-RELATED"/>
    <property type="match status" value="1"/>
</dbReference>
<evidence type="ECO:0000256" key="5">
    <source>
        <dbReference type="ARBA" id="ARBA00038359"/>
    </source>
</evidence>
<dbReference type="InterPro" id="IPR052337">
    <property type="entry name" value="SAT4-like"/>
</dbReference>
<protein>
    <recommendedName>
        <fullName evidence="7">Rhodopsin domain-containing protein</fullName>
    </recommendedName>
</protein>
<evidence type="ECO:0000259" key="7">
    <source>
        <dbReference type="Pfam" id="PF20684"/>
    </source>
</evidence>
<comment type="similarity">
    <text evidence="5">Belongs to the SAT4 family.</text>
</comment>
<accession>A0A9P8XSX6</accession>
<feature type="domain" description="Rhodopsin" evidence="7">
    <location>
        <begin position="45"/>
        <end position="272"/>
    </location>
</feature>
<dbReference type="GeneID" id="70180355"/>
<dbReference type="RefSeq" id="XP_046005972.1">
    <property type="nucleotide sequence ID" value="XM_046150809.1"/>
</dbReference>